<gene>
    <name evidence="9" type="primary">sigM</name>
    <name evidence="9" type="ORF">V6R90_11135</name>
</gene>
<dbReference type="RefSeq" id="WP_349804719.1">
    <property type="nucleotide sequence ID" value="NZ_JBEGDP010000011.1"/>
</dbReference>
<dbReference type="Pfam" id="PF08281">
    <property type="entry name" value="Sigma70_r4_2"/>
    <property type="match status" value="1"/>
</dbReference>
<comment type="similarity">
    <text evidence="1">Belongs to the sigma-70 factor family. ECF subfamily.</text>
</comment>
<dbReference type="NCBIfam" id="TIGR02937">
    <property type="entry name" value="sigma70-ECF"/>
    <property type="match status" value="1"/>
</dbReference>
<evidence type="ECO:0000313" key="9">
    <source>
        <dbReference type="EMBL" id="MEQ7847833.1"/>
    </source>
</evidence>
<evidence type="ECO:0000256" key="4">
    <source>
        <dbReference type="ARBA" id="ARBA00023125"/>
    </source>
</evidence>
<dbReference type="InterPro" id="IPR013324">
    <property type="entry name" value="RNA_pol_sigma_r3/r4-like"/>
</dbReference>
<feature type="region of interest" description="Disordered" evidence="6">
    <location>
        <begin position="128"/>
        <end position="152"/>
    </location>
</feature>
<keyword evidence="5" id="KW-0804">Transcription</keyword>
<evidence type="ECO:0000256" key="3">
    <source>
        <dbReference type="ARBA" id="ARBA00023082"/>
    </source>
</evidence>
<protein>
    <submittedName>
        <fullName evidence="9">RNA polymerase sigma factor SigM</fullName>
    </submittedName>
</protein>
<proteinExistence type="inferred from homology"/>
<evidence type="ECO:0000256" key="6">
    <source>
        <dbReference type="SAM" id="MobiDB-lite"/>
    </source>
</evidence>
<dbReference type="SUPFAM" id="SSF88659">
    <property type="entry name" value="Sigma3 and sigma4 domains of RNA polymerase sigma factors"/>
    <property type="match status" value="1"/>
</dbReference>
<dbReference type="PANTHER" id="PTHR43133:SF50">
    <property type="entry name" value="ECF RNA POLYMERASE SIGMA FACTOR SIGM"/>
    <property type="match status" value="1"/>
</dbReference>
<dbReference type="SUPFAM" id="SSF88946">
    <property type="entry name" value="Sigma2 domain of RNA polymerase sigma factors"/>
    <property type="match status" value="1"/>
</dbReference>
<dbReference type="Pfam" id="PF04542">
    <property type="entry name" value="Sigma70_r2"/>
    <property type="match status" value="1"/>
</dbReference>
<dbReference type="InterPro" id="IPR039425">
    <property type="entry name" value="RNA_pol_sigma-70-like"/>
</dbReference>
<dbReference type="CDD" id="cd06171">
    <property type="entry name" value="Sigma70_r4"/>
    <property type="match status" value="1"/>
</dbReference>
<evidence type="ECO:0000256" key="5">
    <source>
        <dbReference type="ARBA" id="ARBA00023163"/>
    </source>
</evidence>
<dbReference type="Proteomes" id="UP001482520">
    <property type="component" value="Unassembled WGS sequence"/>
</dbReference>
<dbReference type="EMBL" id="JBEGDP010000011">
    <property type="protein sequence ID" value="MEQ7847833.1"/>
    <property type="molecule type" value="Genomic_DNA"/>
</dbReference>
<dbReference type="Gene3D" id="1.10.10.10">
    <property type="entry name" value="Winged helix-like DNA-binding domain superfamily/Winged helix DNA-binding domain"/>
    <property type="match status" value="1"/>
</dbReference>
<keyword evidence="4" id="KW-0238">DNA-binding</keyword>
<comment type="caution">
    <text evidence="9">The sequence shown here is derived from an EMBL/GenBank/DDBJ whole genome shotgun (WGS) entry which is preliminary data.</text>
</comment>
<organism evidence="9 10">
    <name type="scientific">Nocardioides kribbensis</name>
    <dbReference type="NCBI Taxonomy" id="305517"/>
    <lineage>
        <taxon>Bacteria</taxon>
        <taxon>Bacillati</taxon>
        <taxon>Actinomycetota</taxon>
        <taxon>Actinomycetes</taxon>
        <taxon>Propionibacteriales</taxon>
        <taxon>Nocardioidaceae</taxon>
        <taxon>Nocardioides</taxon>
    </lineage>
</organism>
<evidence type="ECO:0000259" key="7">
    <source>
        <dbReference type="Pfam" id="PF04542"/>
    </source>
</evidence>
<keyword evidence="10" id="KW-1185">Reference proteome</keyword>
<sequence>MSEPGAAGPRPDDAEAPEDATADEAGAGSRSDVELLHAHVAGDHAAFGELFARHRDRLWAVALRTTGHPEDAADGLQDAMIAAYRRAESFRGDAAVTTWLHRIVVNACLDRLRAARVRRTDALPDDLEEYGDRGSRLSAAPEAEDPADRSVRAEERRQVLAALASLPPEQRAALVLVDMEGYSVAEAAAVLDCAVGTVKSRCSRGRARLAPLLGVLRERRDDDHPEPRNPTTPAAVRSEADPRGPPA</sequence>
<dbReference type="Gene3D" id="1.10.1740.10">
    <property type="match status" value="1"/>
</dbReference>
<dbReference type="InterPro" id="IPR013325">
    <property type="entry name" value="RNA_pol_sigma_r2"/>
</dbReference>
<accession>A0ABV1NZB9</accession>
<name>A0ABV1NZB9_9ACTN</name>
<dbReference type="InterPro" id="IPR013249">
    <property type="entry name" value="RNA_pol_sigma70_r4_t2"/>
</dbReference>
<feature type="domain" description="RNA polymerase sigma-70 region 2" evidence="7">
    <location>
        <begin position="50"/>
        <end position="116"/>
    </location>
</feature>
<dbReference type="PANTHER" id="PTHR43133">
    <property type="entry name" value="RNA POLYMERASE ECF-TYPE SIGMA FACTO"/>
    <property type="match status" value="1"/>
</dbReference>
<evidence type="ECO:0000256" key="2">
    <source>
        <dbReference type="ARBA" id="ARBA00023015"/>
    </source>
</evidence>
<keyword evidence="2" id="KW-0805">Transcription regulation</keyword>
<dbReference type="InterPro" id="IPR036388">
    <property type="entry name" value="WH-like_DNA-bd_sf"/>
</dbReference>
<evidence type="ECO:0000313" key="10">
    <source>
        <dbReference type="Proteomes" id="UP001482520"/>
    </source>
</evidence>
<keyword evidence="3" id="KW-0731">Sigma factor</keyword>
<feature type="compositionally biased region" description="Basic and acidic residues" evidence="6">
    <location>
        <begin position="238"/>
        <end position="247"/>
    </location>
</feature>
<evidence type="ECO:0000259" key="8">
    <source>
        <dbReference type="Pfam" id="PF08281"/>
    </source>
</evidence>
<dbReference type="InterPro" id="IPR014284">
    <property type="entry name" value="RNA_pol_sigma-70_dom"/>
</dbReference>
<reference evidence="9 10" key="1">
    <citation type="submission" date="2024-02" db="EMBL/GenBank/DDBJ databases">
        <title>Full genome sequence of Nocardioides kribbensis.</title>
        <authorList>
            <person name="Poletto B.L."/>
            <person name="Silva G."/>
            <person name="Galante D."/>
            <person name="Campos K.R."/>
            <person name="Santos M.B.N."/>
            <person name="Sacchi C.T."/>
        </authorList>
    </citation>
    <scope>NUCLEOTIDE SEQUENCE [LARGE SCALE GENOMIC DNA]</scope>
    <source>
        <strain evidence="9 10">O4R</strain>
    </source>
</reference>
<dbReference type="NCBIfam" id="NF007225">
    <property type="entry name" value="PRK09643.1"/>
    <property type="match status" value="1"/>
</dbReference>
<feature type="domain" description="RNA polymerase sigma factor 70 region 4 type 2" evidence="8">
    <location>
        <begin position="157"/>
        <end position="209"/>
    </location>
</feature>
<feature type="region of interest" description="Disordered" evidence="6">
    <location>
        <begin position="1"/>
        <end position="30"/>
    </location>
</feature>
<feature type="region of interest" description="Disordered" evidence="6">
    <location>
        <begin position="216"/>
        <end position="247"/>
    </location>
</feature>
<feature type="compositionally biased region" description="Basic and acidic residues" evidence="6">
    <location>
        <begin position="216"/>
        <end position="227"/>
    </location>
</feature>
<evidence type="ECO:0000256" key="1">
    <source>
        <dbReference type="ARBA" id="ARBA00010641"/>
    </source>
</evidence>
<dbReference type="InterPro" id="IPR007627">
    <property type="entry name" value="RNA_pol_sigma70_r2"/>
</dbReference>